<dbReference type="GO" id="GO:0046872">
    <property type="term" value="F:metal ion binding"/>
    <property type="evidence" value="ECO:0007669"/>
    <property type="project" value="UniProtKB-KW"/>
</dbReference>
<evidence type="ECO:0000313" key="8">
    <source>
        <dbReference type="Proteomes" id="UP000737018"/>
    </source>
</evidence>
<organism evidence="7 8">
    <name type="scientific">Castanea mollissima</name>
    <name type="common">Chinese chestnut</name>
    <dbReference type="NCBI Taxonomy" id="60419"/>
    <lineage>
        <taxon>Eukaryota</taxon>
        <taxon>Viridiplantae</taxon>
        <taxon>Streptophyta</taxon>
        <taxon>Embryophyta</taxon>
        <taxon>Tracheophyta</taxon>
        <taxon>Spermatophyta</taxon>
        <taxon>Magnoliopsida</taxon>
        <taxon>eudicotyledons</taxon>
        <taxon>Gunneridae</taxon>
        <taxon>Pentapetalae</taxon>
        <taxon>rosids</taxon>
        <taxon>fabids</taxon>
        <taxon>Fagales</taxon>
        <taxon>Fagaceae</taxon>
        <taxon>Castanea</taxon>
    </lineage>
</organism>
<evidence type="ECO:0000256" key="6">
    <source>
        <dbReference type="ARBA" id="ARBA00023453"/>
    </source>
</evidence>
<keyword evidence="2" id="KW-0489">Methyltransferase</keyword>
<evidence type="ECO:0000256" key="1">
    <source>
        <dbReference type="ARBA" id="ARBA00002334"/>
    </source>
</evidence>
<dbReference type="PANTHER" id="PTHR10509">
    <property type="entry name" value="O-METHYLTRANSFERASE-RELATED"/>
    <property type="match status" value="1"/>
</dbReference>
<evidence type="ECO:0000256" key="3">
    <source>
        <dbReference type="ARBA" id="ARBA00022679"/>
    </source>
</evidence>
<dbReference type="GO" id="GO:0008171">
    <property type="term" value="F:O-methyltransferase activity"/>
    <property type="evidence" value="ECO:0007669"/>
    <property type="project" value="InterPro"/>
</dbReference>
<keyword evidence="3" id="KW-0808">Transferase</keyword>
<keyword evidence="5" id="KW-0479">Metal-binding</keyword>
<dbReference type="InterPro" id="IPR002935">
    <property type="entry name" value="SAM_O-MeTrfase"/>
</dbReference>
<dbReference type="AlphaFoldDB" id="A0A8J4Q6P8"/>
<dbReference type="CDD" id="cd02440">
    <property type="entry name" value="AdoMet_MTases"/>
    <property type="match status" value="1"/>
</dbReference>
<reference evidence="7" key="1">
    <citation type="submission" date="2020-03" db="EMBL/GenBank/DDBJ databases">
        <title>Castanea mollissima Vanexum genome sequencing.</title>
        <authorList>
            <person name="Staton M."/>
        </authorList>
    </citation>
    <scope>NUCLEOTIDE SEQUENCE</scope>
    <source>
        <tissue evidence="7">Leaf</tissue>
    </source>
</reference>
<protein>
    <recommendedName>
        <fullName evidence="9">Caffeoyl-CoA O-methyltransferase</fullName>
    </recommendedName>
</protein>
<comment type="function">
    <text evidence="1">Methylates caffeoyl-CoA to feruloyl-CoA and 5-hydroxyferuloyl-CoA to sinapoyl-CoA. Plays a role in the synthesis of feruloylated polysaccharides. Involved in the reinforcement of the plant cell wall. Also involved in the responding to wounding or pathogen challenge by the increased formation of cell wall-bound ferulic acid polymers.</text>
</comment>
<keyword evidence="4" id="KW-0949">S-adenosyl-L-methionine</keyword>
<keyword evidence="8" id="KW-1185">Reference proteome</keyword>
<dbReference type="SUPFAM" id="SSF53335">
    <property type="entry name" value="S-adenosyl-L-methionine-dependent methyltransferases"/>
    <property type="match status" value="1"/>
</dbReference>
<dbReference type="Gene3D" id="3.40.50.150">
    <property type="entry name" value="Vaccinia Virus protein VP39"/>
    <property type="match status" value="1"/>
</dbReference>
<evidence type="ECO:0000256" key="4">
    <source>
        <dbReference type="ARBA" id="ARBA00022691"/>
    </source>
</evidence>
<evidence type="ECO:0000256" key="2">
    <source>
        <dbReference type="ARBA" id="ARBA00022603"/>
    </source>
</evidence>
<evidence type="ECO:0008006" key="9">
    <source>
        <dbReference type="Google" id="ProtNLM"/>
    </source>
</evidence>
<sequence>MGSIIGELLAIEKGSKSGSQAETNGMGTAPEKIILKSQALKKYIIEKCYPREHEQLKELREATVEQYPFWSLMNVPIDEGLLLSMLLKTMNAKKTLEIGVFTGYSLLTTALALPDDGKIIAIDPNGEAYQTGLPFIQKAGVEHKINFIESDALSVLNDLITNGKQEGTFDFAFVDADKEGYIKYHELLLKLVKIGGIIAYDNTLWFGSVAEPEEDKMEEFLKLGKKCITELNSFLATDPRIESSLISIGDGLTLCRRIC</sequence>
<dbReference type="Proteomes" id="UP000737018">
    <property type="component" value="Unassembled WGS sequence"/>
</dbReference>
<evidence type="ECO:0000256" key="5">
    <source>
        <dbReference type="ARBA" id="ARBA00022723"/>
    </source>
</evidence>
<dbReference type="OrthoDB" id="10251242at2759"/>
<comment type="similarity">
    <text evidence="6">Belongs to the class I-like SAM-binding methyltransferase superfamily. Cation-dependent O-methyltransferase family.</text>
</comment>
<name>A0A8J4Q6P8_9ROSI</name>
<dbReference type="GO" id="GO:0032259">
    <property type="term" value="P:methylation"/>
    <property type="evidence" value="ECO:0007669"/>
    <property type="project" value="UniProtKB-KW"/>
</dbReference>
<dbReference type="InterPro" id="IPR050362">
    <property type="entry name" value="Cation-dep_OMT"/>
</dbReference>
<gene>
    <name evidence="7" type="ORF">CMV_028919</name>
</gene>
<comment type="caution">
    <text evidence="7">The sequence shown here is derived from an EMBL/GenBank/DDBJ whole genome shotgun (WGS) entry which is preliminary data.</text>
</comment>
<accession>A0A8J4Q6P8</accession>
<dbReference type="InterPro" id="IPR029063">
    <property type="entry name" value="SAM-dependent_MTases_sf"/>
</dbReference>
<proteinExistence type="inferred from homology"/>
<dbReference type="EMBL" id="JRKL02012571">
    <property type="protein sequence ID" value="KAF3944627.1"/>
    <property type="molecule type" value="Genomic_DNA"/>
</dbReference>
<dbReference type="PROSITE" id="PS51682">
    <property type="entry name" value="SAM_OMT_I"/>
    <property type="match status" value="1"/>
</dbReference>
<dbReference type="Pfam" id="PF01596">
    <property type="entry name" value="Methyltransf_3"/>
    <property type="match status" value="1"/>
</dbReference>
<dbReference type="PANTHER" id="PTHR10509:SF34">
    <property type="entry name" value="TAPETUM-SPECIFIC METHYLTRANSFERASE 1"/>
    <property type="match status" value="1"/>
</dbReference>
<evidence type="ECO:0000313" key="7">
    <source>
        <dbReference type="EMBL" id="KAF3944627.1"/>
    </source>
</evidence>
<dbReference type="GO" id="GO:0008757">
    <property type="term" value="F:S-adenosylmethionine-dependent methyltransferase activity"/>
    <property type="evidence" value="ECO:0007669"/>
    <property type="project" value="TreeGrafter"/>
</dbReference>